<dbReference type="EMBL" id="WBKG01000034">
    <property type="protein sequence ID" value="KAB1981410.1"/>
    <property type="molecule type" value="Genomic_DNA"/>
</dbReference>
<dbReference type="AlphaFoldDB" id="A0A7J5D7C4"/>
<accession>A0A7J5D7C4</accession>
<name>A0A7J5D7C4_9ACTN</name>
<proteinExistence type="predicted"/>
<protein>
    <submittedName>
        <fullName evidence="1">Uncharacterized protein</fullName>
    </submittedName>
</protein>
<comment type="caution">
    <text evidence="1">The sequence shown here is derived from an EMBL/GenBank/DDBJ whole genome shotgun (WGS) entry which is preliminary data.</text>
</comment>
<organism evidence="1 2">
    <name type="scientific">Streptomyces triticiradicis</name>
    <dbReference type="NCBI Taxonomy" id="2651189"/>
    <lineage>
        <taxon>Bacteria</taxon>
        <taxon>Bacillati</taxon>
        <taxon>Actinomycetota</taxon>
        <taxon>Actinomycetes</taxon>
        <taxon>Kitasatosporales</taxon>
        <taxon>Streptomycetaceae</taxon>
        <taxon>Streptomyces</taxon>
    </lineage>
</organism>
<dbReference type="RefSeq" id="WP_151473029.1">
    <property type="nucleotide sequence ID" value="NZ_WBKG01000034.1"/>
</dbReference>
<gene>
    <name evidence="1" type="ORF">F8144_32510</name>
</gene>
<evidence type="ECO:0000313" key="1">
    <source>
        <dbReference type="EMBL" id="KAB1981410.1"/>
    </source>
</evidence>
<sequence>MFKRHRLHAEVSDHRAYALVVDPTIRPSGTSTPTSITRLGFTGVTSSGWRLPHPAENVHPVQG</sequence>
<reference evidence="1 2" key="1">
    <citation type="submission" date="2019-09" db="EMBL/GenBank/DDBJ databases">
        <title>Isolation and identification of active actinomycetes.</title>
        <authorList>
            <person name="Yu Z."/>
            <person name="Han C."/>
            <person name="Yu B."/>
        </authorList>
    </citation>
    <scope>NUCLEOTIDE SEQUENCE [LARGE SCALE GENOMIC DNA]</scope>
    <source>
        <strain evidence="1 2">NEAU-H2</strain>
    </source>
</reference>
<keyword evidence="2" id="KW-1185">Reference proteome</keyword>
<evidence type="ECO:0000313" key="2">
    <source>
        <dbReference type="Proteomes" id="UP000442990"/>
    </source>
</evidence>
<dbReference type="Proteomes" id="UP000442990">
    <property type="component" value="Unassembled WGS sequence"/>
</dbReference>